<dbReference type="Gene3D" id="2.60.40.1360">
    <property type="match status" value="1"/>
</dbReference>
<accession>Q56ZE5</accession>
<dbReference type="EMBL" id="AK221021">
    <property type="protein sequence ID" value="BAD94717.1"/>
    <property type="molecule type" value="mRNA"/>
</dbReference>
<dbReference type="TAIR" id="AT5G13980"/>
<sequence length="63" mass="7512">MEKKRLVWKVEGEGSYGEEKKAKRGREIDPRKLEMELYPMEIRTVLIHLELPSSHSRINRFDA</sequence>
<reference evidence="1" key="1">
    <citation type="submission" date="2005-03" db="EMBL/GenBank/DDBJ databases">
        <title>Large-scale analysis of RIKEN Arabidopsis full-length (RAFL) cDNAs.</title>
        <authorList>
            <person name="Totoki Y."/>
            <person name="Seki M."/>
            <person name="Ishida J."/>
            <person name="Nakajima M."/>
            <person name="Enju A."/>
            <person name="Kamiya A."/>
            <person name="Narusaka M."/>
            <person name="Shin-i T."/>
            <person name="Nakagawa M."/>
            <person name="Sakamoto N."/>
            <person name="Oishi K."/>
            <person name="Kohara Y."/>
            <person name="Kobayashi M."/>
            <person name="Toyoda A."/>
            <person name="Sakaki Y."/>
            <person name="Sakurai T."/>
            <person name="Iida K."/>
            <person name="Akiyama K."/>
            <person name="Satou M."/>
            <person name="Toyoda T."/>
            <person name="Konagaya A."/>
            <person name="Carninci P."/>
            <person name="Kawai J."/>
            <person name="Hayashizaki Y."/>
            <person name="Shinozaki K."/>
        </authorList>
    </citation>
    <scope>NUCLEOTIDE SEQUENCE</scope>
</reference>
<dbReference type="ExpressionAtlas" id="Q56ZE5">
    <property type="expression patterns" value="baseline and differential"/>
</dbReference>
<dbReference type="AlphaFoldDB" id="Q56ZE5"/>
<evidence type="ECO:0000313" key="1">
    <source>
        <dbReference type="EMBL" id="BAD94717.1"/>
    </source>
</evidence>
<name>Q56ZE5_ARATH</name>
<organism evidence="1">
    <name type="scientific">Arabidopsis thaliana</name>
    <name type="common">Mouse-ear cress</name>
    <dbReference type="NCBI Taxonomy" id="3702"/>
    <lineage>
        <taxon>Eukaryota</taxon>
        <taxon>Viridiplantae</taxon>
        <taxon>Streptophyta</taxon>
        <taxon>Embryophyta</taxon>
        <taxon>Tracheophyta</taxon>
        <taxon>Spermatophyta</taxon>
        <taxon>Magnoliopsida</taxon>
        <taxon>eudicotyledons</taxon>
        <taxon>Gunneridae</taxon>
        <taxon>Pentapetalae</taxon>
        <taxon>rosids</taxon>
        <taxon>malvids</taxon>
        <taxon>Brassicales</taxon>
        <taxon>Brassicaceae</taxon>
        <taxon>Camelineae</taxon>
        <taxon>Arabidopsis</taxon>
    </lineage>
</organism>
<protein>
    <submittedName>
        <fullName evidence="1">Alpha-mannosidase</fullName>
    </submittedName>
</protein>
<gene>
    <name evidence="1" type="ordered locus">At5g13980</name>
</gene>
<proteinExistence type="evidence at transcript level"/>